<accession>A0ABU5RLF5</accession>
<dbReference type="InterPro" id="IPR003018">
    <property type="entry name" value="GAF"/>
</dbReference>
<evidence type="ECO:0000256" key="3">
    <source>
        <dbReference type="ARBA" id="ARBA00023015"/>
    </source>
</evidence>
<comment type="caution">
    <text evidence="6">The sequence shown here is derived from an EMBL/GenBank/DDBJ whole genome shotgun (WGS) entry which is preliminary data.</text>
</comment>
<evidence type="ECO:0000256" key="1">
    <source>
        <dbReference type="ARBA" id="ARBA00022679"/>
    </source>
</evidence>
<keyword evidence="7" id="KW-1185">Reference proteome</keyword>
<dbReference type="SUPFAM" id="SSF55781">
    <property type="entry name" value="GAF domain-like"/>
    <property type="match status" value="1"/>
</dbReference>
<dbReference type="PROSITE" id="PS50921">
    <property type="entry name" value="ANTAR"/>
    <property type="match status" value="1"/>
</dbReference>
<dbReference type="Gene3D" id="1.10.10.10">
    <property type="entry name" value="Winged helix-like DNA-binding domain superfamily/Winged helix DNA-binding domain"/>
    <property type="match status" value="1"/>
</dbReference>
<evidence type="ECO:0000313" key="7">
    <source>
        <dbReference type="Proteomes" id="UP001304298"/>
    </source>
</evidence>
<keyword evidence="2" id="KW-0418">Kinase</keyword>
<dbReference type="SMART" id="SM01012">
    <property type="entry name" value="ANTAR"/>
    <property type="match status" value="1"/>
</dbReference>
<dbReference type="Pfam" id="PF03861">
    <property type="entry name" value="ANTAR"/>
    <property type="match status" value="1"/>
</dbReference>
<keyword evidence="4" id="KW-0804">Transcription</keyword>
<sequence length="240" mass="26036">MAHEPATSDELATVFARMSGLLLSEETVGSVLRLIATLAREVFPECRGAGLSVLDPDGERITKAATGELVERADRIQYEMKAGPCLTAWAQRTVVRIDDLATDTRWPAWSRQTAELGLRSVMSAPMVAGDVAVGAMKIYAGQPGVYGPREESLLAMFATQAAVLVANAKSYADTSRVSTALQASLRDRDVVNLAKGILMGQGRVDEQTAFLQLADTARQRRRSVREVAEETSRATARRLR</sequence>
<name>A0ABU5RLF5_9PSEU</name>
<dbReference type="PIRSF" id="PIRSF036625">
    <property type="entry name" value="GAF_ANTAR"/>
    <property type="match status" value="1"/>
</dbReference>
<dbReference type="Pfam" id="PF13185">
    <property type="entry name" value="GAF_2"/>
    <property type="match status" value="1"/>
</dbReference>
<dbReference type="InterPro" id="IPR011006">
    <property type="entry name" value="CheY-like_superfamily"/>
</dbReference>
<dbReference type="RefSeq" id="WP_323336857.1">
    <property type="nucleotide sequence ID" value="NZ_JAYFSI010000020.1"/>
</dbReference>
<feature type="domain" description="ANTAR" evidence="5">
    <location>
        <begin position="171"/>
        <end position="232"/>
    </location>
</feature>
<evidence type="ECO:0000256" key="2">
    <source>
        <dbReference type="ARBA" id="ARBA00022777"/>
    </source>
</evidence>
<keyword evidence="1" id="KW-0808">Transferase</keyword>
<gene>
    <name evidence="6" type="ORF">VA596_46835</name>
</gene>
<evidence type="ECO:0000259" key="5">
    <source>
        <dbReference type="PROSITE" id="PS50921"/>
    </source>
</evidence>
<proteinExistence type="predicted"/>
<organism evidence="6 7">
    <name type="scientific">Amycolatopsis heterodermiae</name>
    <dbReference type="NCBI Taxonomy" id="3110235"/>
    <lineage>
        <taxon>Bacteria</taxon>
        <taxon>Bacillati</taxon>
        <taxon>Actinomycetota</taxon>
        <taxon>Actinomycetes</taxon>
        <taxon>Pseudonocardiales</taxon>
        <taxon>Pseudonocardiaceae</taxon>
        <taxon>Amycolatopsis</taxon>
    </lineage>
</organism>
<evidence type="ECO:0000256" key="4">
    <source>
        <dbReference type="ARBA" id="ARBA00023163"/>
    </source>
</evidence>
<dbReference type="Proteomes" id="UP001304298">
    <property type="component" value="Unassembled WGS sequence"/>
</dbReference>
<dbReference type="SUPFAM" id="SSF52172">
    <property type="entry name" value="CheY-like"/>
    <property type="match status" value="1"/>
</dbReference>
<evidence type="ECO:0000313" key="6">
    <source>
        <dbReference type="EMBL" id="MEA5367117.1"/>
    </source>
</evidence>
<dbReference type="InterPro" id="IPR036388">
    <property type="entry name" value="WH-like_DNA-bd_sf"/>
</dbReference>
<keyword evidence="3" id="KW-0805">Transcription regulation</keyword>
<dbReference type="InterPro" id="IPR029016">
    <property type="entry name" value="GAF-like_dom_sf"/>
</dbReference>
<protein>
    <submittedName>
        <fullName evidence="6">GAF and ANTAR domain-containing protein</fullName>
    </submittedName>
</protein>
<dbReference type="Gene3D" id="3.30.450.40">
    <property type="match status" value="1"/>
</dbReference>
<reference evidence="6 7" key="1">
    <citation type="submission" date="2023-12" db="EMBL/GenBank/DDBJ databases">
        <title>Amycolatopsis sp. V23-08.</title>
        <authorList>
            <person name="Somphong A."/>
        </authorList>
    </citation>
    <scope>NUCLEOTIDE SEQUENCE [LARGE SCALE GENOMIC DNA]</scope>
    <source>
        <strain evidence="6 7">V23-08</strain>
    </source>
</reference>
<dbReference type="EMBL" id="JAYFSI010000020">
    <property type="protein sequence ID" value="MEA5367117.1"/>
    <property type="molecule type" value="Genomic_DNA"/>
</dbReference>
<dbReference type="SMART" id="SM00065">
    <property type="entry name" value="GAF"/>
    <property type="match status" value="1"/>
</dbReference>
<dbReference type="InterPro" id="IPR012074">
    <property type="entry name" value="GAF_ANTAR"/>
</dbReference>
<dbReference type="InterPro" id="IPR005561">
    <property type="entry name" value="ANTAR"/>
</dbReference>